<dbReference type="InterPro" id="IPR036640">
    <property type="entry name" value="ABC1_TM_sf"/>
</dbReference>
<organism>
    <name type="scientific">Ixodes scapularis</name>
    <name type="common">Black-legged tick</name>
    <name type="synonym">Deer tick</name>
    <dbReference type="NCBI Taxonomy" id="6945"/>
    <lineage>
        <taxon>Eukaryota</taxon>
        <taxon>Metazoa</taxon>
        <taxon>Ecdysozoa</taxon>
        <taxon>Arthropoda</taxon>
        <taxon>Chelicerata</taxon>
        <taxon>Arachnida</taxon>
        <taxon>Acari</taxon>
        <taxon>Parasitiformes</taxon>
        <taxon>Ixodida</taxon>
        <taxon>Ixodoidea</taxon>
        <taxon>Ixodidae</taxon>
        <taxon>Ixodinae</taxon>
        <taxon>Ixodes</taxon>
    </lineage>
</organism>
<dbReference type="Gene3D" id="1.20.1560.10">
    <property type="entry name" value="ABC transporter type 1, transmembrane domain"/>
    <property type="match status" value="1"/>
</dbReference>
<dbReference type="OrthoDB" id="6500128at2759"/>
<dbReference type="EMBL" id="ABJB011090463">
    <property type="status" value="NOT_ANNOTATED_CDS"/>
    <property type="molecule type" value="Genomic_DNA"/>
</dbReference>
<dbReference type="Proteomes" id="UP000001555">
    <property type="component" value="Unassembled WGS sequence"/>
</dbReference>
<proteinExistence type="predicted"/>
<evidence type="ECO:0000313" key="6">
    <source>
        <dbReference type="EnsemblMetazoa" id="ISCW003137-PA"/>
    </source>
</evidence>
<dbReference type="PaxDb" id="6945-B7PC56"/>
<reference evidence="5 7" key="1">
    <citation type="submission" date="2008-03" db="EMBL/GenBank/DDBJ databases">
        <title>Annotation of Ixodes scapularis.</title>
        <authorList>
            <consortium name="Ixodes scapularis Genome Project Consortium"/>
            <person name="Caler E."/>
            <person name="Hannick L.I."/>
            <person name="Bidwell S."/>
            <person name="Joardar V."/>
            <person name="Thiagarajan M."/>
            <person name="Amedeo P."/>
            <person name="Galinsky K.J."/>
            <person name="Schobel S."/>
            <person name="Inman J."/>
            <person name="Hostetler J."/>
            <person name="Miller J."/>
            <person name="Hammond M."/>
            <person name="Megy K."/>
            <person name="Lawson D."/>
            <person name="Kodira C."/>
            <person name="Sutton G."/>
            <person name="Meyer J."/>
            <person name="Hill C.A."/>
            <person name="Birren B."/>
            <person name="Nene V."/>
            <person name="Collins F."/>
            <person name="Alarcon-Chaidez F."/>
            <person name="Wikel S."/>
            <person name="Strausberg R."/>
        </authorList>
    </citation>
    <scope>NUCLEOTIDE SEQUENCE [LARGE SCALE GENOMIC DNA]</scope>
    <source>
        <strain evidence="7">Wikel</strain>
        <strain evidence="5">Wikel colony</strain>
    </source>
</reference>
<dbReference type="STRING" id="6945.B7PC56"/>
<evidence type="ECO:0000256" key="2">
    <source>
        <dbReference type="ARBA" id="ARBA00022989"/>
    </source>
</evidence>
<protein>
    <submittedName>
        <fullName evidence="5 6">Uncharacterized protein</fullName>
    </submittedName>
</protein>
<dbReference type="VEuPathDB" id="VectorBase:ISCI003137"/>
<evidence type="ECO:0000313" key="7">
    <source>
        <dbReference type="Proteomes" id="UP000001555"/>
    </source>
</evidence>
<dbReference type="EnsemblMetazoa" id="ISCW003137-RA">
    <property type="protein sequence ID" value="ISCW003137-PA"/>
    <property type="gene ID" value="ISCW003137"/>
</dbReference>
<reference evidence="6" key="2">
    <citation type="submission" date="2020-05" db="UniProtKB">
        <authorList>
            <consortium name="EnsemblMetazoa"/>
        </authorList>
    </citation>
    <scope>IDENTIFICATION</scope>
    <source>
        <strain evidence="6">wikel</strain>
    </source>
</reference>
<evidence type="ECO:0000313" key="5">
    <source>
        <dbReference type="EMBL" id="EEC04178.1"/>
    </source>
</evidence>
<dbReference type="VEuPathDB" id="VectorBase:ISCW003137"/>
<keyword evidence="3 4" id="KW-0472">Membrane</keyword>
<keyword evidence="1 4" id="KW-0812">Transmembrane</keyword>
<dbReference type="HOGENOM" id="CLU_2375092_0_0_1"/>
<evidence type="ECO:0000256" key="4">
    <source>
        <dbReference type="SAM" id="Phobius"/>
    </source>
</evidence>
<evidence type="ECO:0000256" key="1">
    <source>
        <dbReference type="ARBA" id="ARBA00022692"/>
    </source>
</evidence>
<sequence>MRCVDFASLLQRNVQLGKPRKCFHPGASTLLPAQVGVSAKSVSGWSIIKQMFTYLWPKEKPEIRRRVLVAMAILILAKVGQMSFPTITGLSLQNA</sequence>
<keyword evidence="2 4" id="KW-1133">Transmembrane helix</keyword>
<dbReference type="VEuPathDB" id="VectorBase:ISCP_034428"/>
<dbReference type="InParanoid" id="B7PC56"/>
<dbReference type="GO" id="GO:0016020">
    <property type="term" value="C:membrane"/>
    <property type="evidence" value="ECO:0007669"/>
    <property type="project" value="InterPro"/>
</dbReference>
<accession>B7PC56</accession>
<dbReference type="GO" id="GO:0005524">
    <property type="term" value="F:ATP binding"/>
    <property type="evidence" value="ECO:0007669"/>
    <property type="project" value="InterPro"/>
</dbReference>
<dbReference type="EMBL" id="DS681843">
    <property type="protein sequence ID" value="EEC04178.1"/>
    <property type="molecule type" value="Genomic_DNA"/>
</dbReference>
<gene>
    <name evidence="5" type="ORF">IscW_ISCW003137</name>
</gene>
<feature type="transmembrane region" description="Helical" evidence="4">
    <location>
        <begin position="67"/>
        <end position="87"/>
    </location>
</feature>
<evidence type="ECO:0000256" key="3">
    <source>
        <dbReference type="ARBA" id="ARBA00023136"/>
    </source>
</evidence>
<name>B7PC56_IXOSC</name>
<keyword evidence="7" id="KW-1185">Reference proteome</keyword>
<dbReference type="AlphaFoldDB" id="B7PC56"/>